<dbReference type="InterPro" id="IPR001834">
    <property type="entry name" value="CBR-like"/>
</dbReference>
<feature type="binding site" evidence="9">
    <location>
        <position position="201"/>
    </location>
    <ligand>
        <name>FAD</name>
        <dbReference type="ChEBI" id="CHEBI:57692"/>
    </ligand>
</feature>
<evidence type="ECO:0000313" key="13">
    <source>
        <dbReference type="EMBL" id="CAE0817326.1"/>
    </source>
</evidence>
<keyword evidence="5 9" id="KW-0274">FAD</keyword>
<evidence type="ECO:0000256" key="5">
    <source>
        <dbReference type="ARBA" id="ARBA00022827"/>
    </source>
</evidence>
<evidence type="ECO:0000256" key="2">
    <source>
        <dbReference type="ARBA" id="ARBA00022617"/>
    </source>
</evidence>
<name>A0A7S4LAW5_9EUGL</name>
<dbReference type="Gene3D" id="2.40.30.10">
    <property type="entry name" value="Translation factors"/>
    <property type="match status" value="1"/>
</dbReference>
<dbReference type="PROSITE" id="PS51384">
    <property type="entry name" value="FAD_FR"/>
    <property type="match status" value="1"/>
</dbReference>
<feature type="binding site" evidence="9">
    <location>
        <position position="179"/>
    </location>
    <ligand>
        <name>FAD</name>
        <dbReference type="ChEBI" id="CHEBI:57692"/>
    </ligand>
</feature>
<organism evidence="13">
    <name type="scientific">Eutreptiella gymnastica</name>
    <dbReference type="NCBI Taxonomy" id="73025"/>
    <lineage>
        <taxon>Eukaryota</taxon>
        <taxon>Discoba</taxon>
        <taxon>Euglenozoa</taxon>
        <taxon>Euglenida</taxon>
        <taxon>Spirocuta</taxon>
        <taxon>Euglenophyceae</taxon>
        <taxon>Eutreptiales</taxon>
        <taxon>Eutreptiaceae</taxon>
        <taxon>Eutreptiella</taxon>
    </lineage>
</organism>
<dbReference type="PANTHER" id="PTHR19370">
    <property type="entry name" value="NADH-CYTOCHROME B5 REDUCTASE"/>
    <property type="match status" value="1"/>
</dbReference>
<feature type="binding site" evidence="9">
    <location>
        <position position="198"/>
    </location>
    <ligand>
        <name>FAD</name>
        <dbReference type="ChEBI" id="CHEBI:57692"/>
    </ligand>
</feature>
<sequence length="381" mass="41988">MGNNKSMCDCNDLLGEKSYADQAKAGEGSLKELTWKEVGKHTTAESVWFVVDGKVYDGTAFLEEHPGGAEAIIAKGGRDASEEFNDLHSSTAKEMLQTYVIGRVVGEGAPVAPAVVAKDELTALDAAQWTPFELVAKEHLSRDVVRLRFALPSTQHRLGLPVGWHMLLRGQVGEEAVVRPYTPTSSDDDRGFFELVIKIYFAEENPTFPEGGRMSQWLHRLRVGETVDAKGPVGHFEYRGKGKCCLHGRELTVKRIGLIAGGTGITPCLQVLKAIAKDPADTTEAHLLFANKSPDDVICMDMLEALAAQRSNIHVWYTVDSATPDWQYSTGFVTPEMMEERLFRPQEASLIGMCGPPPMYKFACVPGLEKLGFKAEDYFQF</sequence>
<feature type="binding site" evidence="9">
    <location>
        <position position="215"/>
    </location>
    <ligand>
        <name>FAD</name>
        <dbReference type="ChEBI" id="CHEBI:57692"/>
    </ligand>
</feature>
<dbReference type="AlphaFoldDB" id="A0A7S4LAW5"/>
<evidence type="ECO:0000259" key="12">
    <source>
        <dbReference type="PROSITE" id="PS51384"/>
    </source>
</evidence>
<dbReference type="PRINTS" id="PR00363">
    <property type="entry name" value="CYTOCHROMEB5"/>
</dbReference>
<evidence type="ECO:0000256" key="8">
    <source>
        <dbReference type="ARBA" id="ARBA00023027"/>
    </source>
</evidence>
<proteinExistence type="inferred from homology"/>
<dbReference type="PRINTS" id="PR00371">
    <property type="entry name" value="FPNCR"/>
</dbReference>
<feature type="domain" description="Cytochrome b5 heme-binding" evidence="11">
    <location>
        <begin position="30"/>
        <end position="105"/>
    </location>
</feature>
<dbReference type="Pfam" id="PF00173">
    <property type="entry name" value="Cyt-b5"/>
    <property type="match status" value="1"/>
</dbReference>
<dbReference type="InterPro" id="IPR008333">
    <property type="entry name" value="Cbr1-like_FAD-bd_dom"/>
</dbReference>
<dbReference type="Pfam" id="PF00970">
    <property type="entry name" value="FAD_binding_6"/>
    <property type="match status" value="1"/>
</dbReference>
<feature type="binding site" evidence="9">
    <location>
        <position position="180"/>
    </location>
    <ligand>
        <name>FAD</name>
        <dbReference type="ChEBI" id="CHEBI:57692"/>
    </ligand>
</feature>
<evidence type="ECO:0008006" key="14">
    <source>
        <dbReference type="Google" id="ProtNLM"/>
    </source>
</evidence>
<dbReference type="FunFam" id="2.40.30.10:FF:000021">
    <property type="entry name" value="NADH-cytochrome b5 reductase"/>
    <property type="match status" value="1"/>
</dbReference>
<dbReference type="InterPro" id="IPR039261">
    <property type="entry name" value="FNR_nucleotide-bd"/>
</dbReference>
<dbReference type="EMBL" id="HBJA01081519">
    <property type="protein sequence ID" value="CAE0817326.1"/>
    <property type="molecule type" value="Transcribed_RNA"/>
</dbReference>
<feature type="binding site" evidence="9">
    <location>
        <position position="181"/>
    </location>
    <ligand>
        <name>FAD</name>
        <dbReference type="ChEBI" id="CHEBI:57692"/>
    </ligand>
</feature>
<keyword evidence="3 9" id="KW-0285">Flavoprotein</keyword>
<dbReference type="InterPro" id="IPR017927">
    <property type="entry name" value="FAD-bd_FR_type"/>
</dbReference>
<feature type="binding site" evidence="9">
    <location>
        <position position="196"/>
    </location>
    <ligand>
        <name>FAD</name>
        <dbReference type="ChEBI" id="CHEBI:57692"/>
    </ligand>
</feature>
<dbReference type="PANTHER" id="PTHR19370:SF185">
    <property type="entry name" value="NADH-CYTOCHROME B5 REDUCTASE"/>
    <property type="match status" value="1"/>
</dbReference>
<protein>
    <recommendedName>
        <fullName evidence="14">Cytochrome-b5 reductase</fullName>
    </recommendedName>
</protein>
<comment type="similarity">
    <text evidence="10">Belongs to the cytochrome b5 family.</text>
</comment>
<dbReference type="CDD" id="cd06183">
    <property type="entry name" value="cyt_b5_reduct_like"/>
    <property type="match status" value="1"/>
</dbReference>
<dbReference type="PROSITE" id="PS50255">
    <property type="entry name" value="CYTOCHROME_B5_2"/>
    <property type="match status" value="1"/>
</dbReference>
<feature type="binding site" evidence="9">
    <location>
        <position position="266"/>
    </location>
    <ligand>
        <name>FAD</name>
        <dbReference type="ChEBI" id="CHEBI:57692"/>
    </ligand>
</feature>
<keyword evidence="6" id="KW-0560">Oxidoreductase</keyword>
<evidence type="ECO:0000256" key="3">
    <source>
        <dbReference type="ARBA" id="ARBA00022630"/>
    </source>
</evidence>
<evidence type="ECO:0000256" key="4">
    <source>
        <dbReference type="ARBA" id="ARBA00022723"/>
    </source>
</evidence>
<evidence type="ECO:0000256" key="6">
    <source>
        <dbReference type="ARBA" id="ARBA00023002"/>
    </source>
</evidence>
<dbReference type="SUPFAM" id="SSF55856">
    <property type="entry name" value="Cytochrome b5-like heme/steroid binding domain"/>
    <property type="match status" value="1"/>
</dbReference>
<dbReference type="InterPro" id="IPR036400">
    <property type="entry name" value="Cyt_B5-like_heme/steroid_sf"/>
</dbReference>
<dbReference type="InterPro" id="IPR001433">
    <property type="entry name" value="OxRdtase_FAD/NAD-bd"/>
</dbReference>
<feature type="binding site" evidence="9">
    <location>
        <position position="214"/>
    </location>
    <ligand>
        <name>FAD</name>
        <dbReference type="ChEBI" id="CHEBI:57692"/>
    </ligand>
</feature>
<keyword evidence="7 10" id="KW-0408">Iron</keyword>
<dbReference type="InterPro" id="IPR001199">
    <property type="entry name" value="Cyt_B5-like_heme/steroid-bd"/>
</dbReference>
<dbReference type="Pfam" id="PF00175">
    <property type="entry name" value="NAD_binding_1"/>
    <property type="match status" value="1"/>
</dbReference>
<keyword evidence="2 10" id="KW-0349">Heme</keyword>
<dbReference type="GO" id="GO:0016491">
    <property type="term" value="F:oxidoreductase activity"/>
    <property type="evidence" value="ECO:0007669"/>
    <property type="project" value="UniProtKB-KW"/>
</dbReference>
<dbReference type="GO" id="GO:0020037">
    <property type="term" value="F:heme binding"/>
    <property type="evidence" value="ECO:0007669"/>
    <property type="project" value="UniProtKB-UniRule"/>
</dbReference>
<dbReference type="InterPro" id="IPR017938">
    <property type="entry name" value="Riboflavin_synthase-like_b-brl"/>
</dbReference>
<dbReference type="InterPro" id="IPR001709">
    <property type="entry name" value="Flavoprot_Pyr_Nucl_cyt_Rdtase"/>
</dbReference>
<evidence type="ECO:0000256" key="7">
    <source>
        <dbReference type="ARBA" id="ARBA00023004"/>
    </source>
</evidence>
<dbReference type="GO" id="GO:0071949">
    <property type="term" value="F:FAD binding"/>
    <property type="evidence" value="ECO:0007669"/>
    <property type="project" value="TreeGrafter"/>
</dbReference>
<evidence type="ECO:0000256" key="9">
    <source>
        <dbReference type="PIRSR" id="PIRSR601834-1"/>
    </source>
</evidence>
<dbReference type="SMART" id="SM01117">
    <property type="entry name" value="Cyt-b5"/>
    <property type="match status" value="1"/>
</dbReference>
<dbReference type="SUPFAM" id="SSF63380">
    <property type="entry name" value="Riboflavin synthase domain-like"/>
    <property type="match status" value="1"/>
</dbReference>
<dbReference type="Gene3D" id="3.40.50.80">
    <property type="entry name" value="Nucleotide-binding domain of ferredoxin-NADP reductase (FNR) module"/>
    <property type="match status" value="1"/>
</dbReference>
<evidence type="ECO:0000256" key="1">
    <source>
        <dbReference type="ARBA" id="ARBA00001974"/>
    </source>
</evidence>
<accession>A0A7S4LAW5</accession>
<evidence type="ECO:0000256" key="10">
    <source>
        <dbReference type="RuleBase" id="RU362121"/>
    </source>
</evidence>
<reference evidence="13" key="1">
    <citation type="submission" date="2021-01" db="EMBL/GenBank/DDBJ databases">
        <authorList>
            <person name="Corre E."/>
            <person name="Pelletier E."/>
            <person name="Niang G."/>
            <person name="Scheremetjew M."/>
            <person name="Finn R."/>
            <person name="Kale V."/>
            <person name="Holt S."/>
            <person name="Cochrane G."/>
            <person name="Meng A."/>
            <person name="Brown T."/>
            <person name="Cohen L."/>
        </authorList>
    </citation>
    <scope>NUCLEOTIDE SEQUENCE</scope>
    <source>
        <strain evidence="13">CCMP1594</strain>
    </source>
</reference>
<feature type="domain" description="FAD-binding FR-type" evidence="12">
    <location>
        <begin position="127"/>
        <end position="239"/>
    </location>
</feature>
<evidence type="ECO:0000259" key="11">
    <source>
        <dbReference type="PROSITE" id="PS50255"/>
    </source>
</evidence>
<dbReference type="SUPFAM" id="SSF52343">
    <property type="entry name" value="Ferredoxin reductase-like, C-terminal NADP-linked domain"/>
    <property type="match status" value="1"/>
</dbReference>
<dbReference type="Gene3D" id="3.10.120.10">
    <property type="entry name" value="Cytochrome b5-like heme/steroid binding domain"/>
    <property type="match status" value="1"/>
</dbReference>
<dbReference type="PROSITE" id="PS00191">
    <property type="entry name" value="CYTOCHROME_B5_1"/>
    <property type="match status" value="1"/>
</dbReference>
<keyword evidence="8" id="KW-0520">NAD</keyword>
<dbReference type="GO" id="GO:0046872">
    <property type="term" value="F:metal ion binding"/>
    <property type="evidence" value="ECO:0007669"/>
    <property type="project" value="UniProtKB-UniRule"/>
</dbReference>
<keyword evidence="4 10" id="KW-0479">Metal-binding</keyword>
<comment type="cofactor">
    <cofactor evidence="1 9">
        <name>FAD</name>
        <dbReference type="ChEBI" id="CHEBI:57692"/>
    </cofactor>
</comment>
<gene>
    <name evidence="13" type="ORF">EGYM00163_LOCUS28491</name>
</gene>
<dbReference type="PRINTS" id="PR00406">
    <property type="entry name" value="CYTB5RDTASE"/>
</dbReference>
<dbReference type="InterPro" id="IPR018506">
    <property type="entry name" value="Cyt_B5_heme-BS"/>
</dbReference>